<accession>A0A5S9Y8D6</accession>
<gene>
    <name evidence="1" type="ORF">C24_LOCUS23588</name>
</gene>
<dbReference type="ExpressionAtlas" id="A0A5S9Y8D6">
    <property type="expression patterns" value="baseline and differential"/>
</dbReference>
<proteinExistence type="predicted"/>
<dbReference type="InterPro" id="IPR015928">
    <property type="entry name" value="Aconitase/3IPM_dehydase_swvl"/>
</dbReference>
<name>A0A5S9Y8D6_ARATH</name>
<dbReference type="OrthoDB" id="2224430at2759"/>
<protein>
    <submittedName>
        <fullName evidence="1">Uncharacterized protein</fullName>
    </submittedName>
</protein>
<dbReference type="Gene3D" id="3.20.19.10">
    <property type="entry name" value="Aconitase, domain 4"/>
    <property type="match status" value="1"/>
</dbReference>
<dbReference type="InterPro" id="IPR006249">
    <property type="entry name" value="Aconitase/IRP2"/>
</dbReference>
<dbReference type="Proteomes" id="UP000434276">
    <property type="component" value="Unassembled WGS sequence"/>
</dbReference>
<reference evidence="1 2" key="1">
    <citation type="submission" date="2019-12" db="EMBL/GenBank/DDBJ databases">
        <authorList>
            <person name="Jiao W.-B."/>
            <person name="Schneeberger K."/>
        </authorList>
    </citation>
    <scope>NUCLEOTIDE SEQUENCE [LARGE SCALE GENOMIC DNA]</scope>
    <source>
        <strain evidence="2">cv. C24</strain>
    </source>
</reference>
<evidence type="ECO:0000313" key="1">
    <source>
        <dbReference type="EMBL" id="CAA0405612.1"/>
    </source>
</evidence>
<organism evidence="1 2">
    <name type="scientific">Arabidopsis thaliana</name>
    <name type="common">Mouse-ear cress</name>
    <dbReference type="NCBI Taxonomy" id="3702"/>
    <lineage>
        <taxon>Eukaryota</taxon>
        <taxon>Viridiplantae</taxon>
        <taxon>Streptophyta</taxon>
        <taxon>Embryophyta</taxon>
        <taxon>Tracheophyta</taxon>
        <taxon>Spermatophyta</taxon>
        <taxon>Magnoliopsida</taxon>
        <taxon>eudicotyledons</taxon>
        <taxon>Gunneridae</taxon>
        <taxon>Pentapetalae</taxon>
        <taxon>rosids</taxon>
        <taxon>malvids</taxon>
        <taxon>Brassicales</taxon>
        <taxon>Brassicaceae</taxon>
        <taxon>Camelineae</taxon>
        <taxon>Arabidopsis</taxon>
    </lineage>
</organism>
<sequence length="83" mass="9410">MEIIPLCFKSSEDADTLGLIGKELYTIHLPIDISEIRPGEDVTTNTDTGKFSTCIVRFDTEVELAYFNHRDILSYVIKNLSNQ</sequence>
<dbReference type="PANTHER" id="PTHR11670">
    <property type="entry name" value="ACONITASE/IRON-RESPONSIVE ELEMENT FAMILY MEMBER"/>
    <property type="match status" value="1"/>
</dbReference>
<evidence type="ECO:0000313" key="2">
    <source>
        <dbReference type="Proteomes" id="UP000434276"/>
    </source>
</evidence>
<dbReference type="EMBL" id="CACSHJ010000096">
    <property type="protein sequence ID" value="CAA0405612.1"/>
    <property type="molecule type" value="Genomic_DNA"/>
</dbReference>
<dbReference type="AlphaFoldDB" id="A0A5S9Y8D6"/>